<dbReference type="AlphaFoldDB" id="A0A7R8VBV1"/>
<dbReference type="InterPro" id="IPR036770">
    <property type="entry name" value="Ankyrin_rpt-contain_sf"/>
</dbReference>
<sequence length="229" mass="25640">MGQMVKNHMLAEGKVVPRCFQKISYTVVFSILGLYIELLPDLRYRAVLLQLSDEGGTSAPSRNQEERRPWSLGRQVHRYPGEEFKIPCGYRWVFPKFSFSPVAMSSPPEMKKHNKRTLLFLIGAIFSSALLTKLPTSQSPTTILSVFVQAPLLGSVLTTLSALTPTISLREIDINKEIDGRSPIHYAADYGQHDVIQYLISKGADVNLWLVEGRAALMHVQMAQLHSAT</sequence>
<name>A0A7R8VBV1_TIMDO</name>
<proteinExistence type="predicted"/>
<organism evidence="2">
    <name type="scientific">Timema douglasi</name>
    <name type="common">Walking stick</name>
    <dbReference type="NCBI Taxonomy" id="61478"/>
    <lineage>
        <taxon>Eukaryota</taxon>
        <taxon>Metazoa</taxon>
        <taxon>Ecdysozoa</taxon>
        <taxon>Arthropoda</taxon>
        <taxon>Hexapoda</taxon>
        <taxon>Insecta</taxon>
        <taxon>Pterygota</taxon>
        <taxon>Neoptera</taxon>
        <taxon>Polyneoptera</taxon>
        <taxon>Phasmatodea</taxon>
        <taxon>Timematodea</taxon>
        <taxon>Timematoidea</taxon>
        <taxon>Timematidae</taxon>
        <taxon>Timema</taxon>
    </lineage>
</organism>
<dbReference type="PROSITE" id="PS50088">
    <property type="entry name" value="ANK_REPEAT"/>
    <property type="match status" value="1"/>
</dbReference>
<evidence type="ECO:0000313" key="2">
    <source>
        <dbReference type="EMBL" id="CAD7195517.1"/>
    </source>
</evidence>
<dbReference type="Pfam" id="PF00023">
    <property type="entry name" value="Ank"/>
    <property type="match status" value="1"/>
</dbReference>
<evidence type="ECO:0000256" key="1">
    <source>
        <dbReference type="PROSITE-ProRule" id="PRU00023"/>
    </source>
</evidence>
<gene>
    <name evidence="2" type="ORF">TDIB3V08_LOCUS1901</name>
</gene>
<keyword evidence="1" id="KW-0040">ANK repeat</keyword>
<dbReference type="Gene3D" id="1.25.40.20">
    <property type="entry name" value="Ankyrin repeat-containing domain"/>
    <property type="match status" value="1"/>
</dbReference>
<dbReference type="SUPFAM" id="SSF48403">
    <property type="entry name" value="Ankyrin repeat"/>
    <property type="match status" value="1"/>
</dbReference>
<accession>A0A7R8VBV1</accession>
<dbReference type="PROSITE" id="PS50297">
    <property type="entry name" value="ANK_REP_REGION"/>
    <property type="match status" value="1"/>
</dbReference>
<dbReference type="SMART" id="SM00248">
    <property type="entry name" value="ANK"/>
    <property type="match status" value="1"/>
</dbReference>
<feature type="repeat" description="ANK" evidence="1">
    <location>
        <begin position="179"/>
        <end position="207"/>
    </location>
</feature>
<dbReference type="EMBL" id="OA564775">
    <property type="protein sequence ID" value="CAD7195517.1"/>
    <property type="molecule type" value="Genomic_DNA"/>
</dbReference>
<dbReference type="InterPro" id="IPR002110">
    <property type="entry name" value="Ankyrin_rpt"/>
</dbReference>
<reference evidence="2" key="1">
    <citation type="submission" date="2020-11" db="EMBL/GenBank/DDBJ databases">
        <authorList>
            <person name="Tran Van P."/>
        </authorList>
    </citation>
    <scope>NUCLEOTIDE SEQUENCE</scope>
</reference>
<protein>
    <submittedName>
        <fullName evidence="2">Uncharacterized protein</fullName>
    </submittedName>
</protein>